<accession>A0A5B0MRD1</accession>
<proteinExistence type="predicted"/>
<reference evidence="2 3" key="1">
    <citation type="submission" date="2019-05" db="EMBL/GenBank/DDBJ databases">
        <title>Emergence of the Ug99 lineage of the wheat stem rust pathogen through somatic hybridization.</title>
        <authorList>
            <person name="Li F."/>
            <person name="Upadhyaya N.M."/>
            <person name="Sperschneider J."/>
            <person name="Matny O."/>
            <person name="Nguyen-Phuc H."/>
            <person name="Mago R."/>
            <person name="Raley C."/>
            <person name="Miller M.E."/>
            <person name="Silverstein K.A.T."/>
            <person name="Henningsen E."/>
            <person name="Hirsch C.D."/>
            <person name="Visser B."/>
            <person name="Pretorius Z.A."/>
            <person name="Steffenson B.J."/>
            <person name="Schwessinger B."/>
            <person name="Dodds P.N."/>
            <person name="Figueroa M."/>
        </authorList>
    </citation>
    <scope>NUCLEOTIDE SEQUENCE [LARGE SCALE GENOMIC DNA]</scope>
    <source>
        <strain evidence="2">21-0</strain>
    </source>
</reference>
<organism evidence="2 3">
    <name type="scientific">Puccinia graminis f. sp. tritici</name>
    <dbReference type="NCBI Taxonomy" id="56615"/>
    <lineage>
        <taxon>Eukaryota</taxon>
        <taxon>Fungi</taxon>
        <taxon>Dikarya</taxon>
        <taxon>Basidiomycota</taxon>
        <taxon>Pucciniomycotina</taxon>
        <taxon>Pucciniomycetes</taxon>
        <taxon>Pucciniales</taxon>
        <taxon>Pucciniaceae</taxon>
        <taxon>Puccinia</taxon>
    </lineage>
</organism>
<dbReference type="EMBL" id="VSWC01000144">
    <property type="protein sequence ID" value="KAA1078379.1"/>
    <property type="molecule type" value="Genomic_DNA"/>
</dbReference>
<keyword evidence="3" id="KW-1185">Reference proteome</keyword>
<evidence type="ECO:0000313" key="3">
    <source>
        <dbReference type="Proteomes" id="UP000324748"/>
    </source>
</evidence>
<comment type="caution">
    <text evidence="2">The sequence shown here is derived from an EMBL/GenBank/DDBJ whole genome shotgun (WGS) entry which is preliminary data.</text>
</comment>
<evidence type="ECO:0000256" key="1">
    <source>
        <dbReference type="SAM" id="SignalP"/>
    </source>
</evidence>
<evidence type="ECO:0000313" key="2">
    <source>
        <dbReference type="EMBL" id="KAA1078379.1"/>
    </source>
</evidence>
<feature type="chain" id="PRO_5023096932" evidence="1">
    <location>
        <begin position="18"/>
        <end position="224"/>
    </location>
</feature>
<gene>
    <name evidence="2" type="ORF">PGT21_034277</name>
</gene>
<protein>
    <submittedName>
        <fullName evidence="2">Uncharacterized protein</fullName>
    </submittedName>
</protein>
<name>A0A5B0MRD1_PUCGR</name>
<keyword evidence="1" id="KW-0732">Signal</keyword>
<feature type="signal peptide" evidence="1">
    <location>
        <begin position="1"/>
        <end position="17"/>
    </location>
</feature>
<dbReference type="Proteomes" id="UP000324748">
    <property type="component" value="Unassembled WGS sequence"/>
</dbReference>
<sequence length="224" mass="25368">MFRLISLKFSTLIFLSSNQFCIIATKAGVQGQLKFGTERVALNFHPRPSTKSHKNTTKSSGKHLIEHKFQLLRPITLLSWLTTLYSFCSEPGRRVLSRMFRSTSIAGLALIYACKAVDDYHWSQLDSPPTLDGILSPIKTSQAQNSHSDTPLSMRTNTFESISTQEPLLSFHNPNSPPSSVMDPHVHSHLDPVVPDDWNEFWTRDSQDLMRIFIIIFNNSCCSK</sequence>
<dbReference type="AlphaFoldDB" id="A0A5B0MRD1"/>